<evidence type="ECO:0008006" key="3">
    <source>
        <dbReference type="Google" id="ProtNLM"/>
    </source>
</evidence>
<evidence type="ECO:0000313" key="1">
    <source>
        <dbReference type="EMBL" id="KAF4617848.1"/>
    </source>
</evidence>
<dbReference type="PANTHER" id="PTHR42815">
    <property type="entry name" value="FAD-BINDING, PUTATIVE (AFU_ORTHOLOGUE AFUA_6G07600)-RELATED"/>
    <property type="match status" value="1"/>
</dbReference>
<comment type="caution">
    <text evidence="1">The sequence shown here is derived from an EMBL/GenBank/DDBJ whole genome shotgun (WGS) entry which is preliminary data.</text>
</comment>
<dbReference type="InterPro" id="IPR039261">
    <property type="entry name" value="FNR_nucleotide-bd"/>
</dbReference>
<gene>
    <name evidence="1" type="ORF">D9613_006415</name>
</gene>
<accession>A0A8H4VPS7</accession>
<evidence type="ECO:0000313" key="2">
    <source>
        <dbReference type="Proteomes" id="UP000521872"/>
    </source>
</evidence>
<dbReference type="Gene3D" id="3.40.50.80">
    <property type="entry name" value="Nucleotide-binding domain of ferredoxin-NADP reductase (FNR) module"/>
    <property type="match status" value="1"/>
</dbReference>
<organism evidence="1 2">
    <name type="scientific">Agrocybe pediades</name>
    <dbReference type="NCBI Taxonomy" id="84607"/>
    <lineage>
        <taxon>Eukaryota</taxon>
        <taxon>Fungi</taxon>
        <taxon>Dikarya</taxon>
        <taxon>Basidiomycota</taxon>
        <taxon>Agaricomycotina</taxon>
        <taxon>Agaricomycetes</taxon>
        <taxon>Agaricomycetidae</taxon>
        <taxon>Agaricales</taxon>
        <taxon>Agaricineae</taxon>
        <taxon>Strophariaceae</taxon>
        <taxon>Agrocybe</taxon>
    </lineage>
</organism>
<name>A0A8H4VPS7_9AGAR</name>
<proteinExistence type="predicted"/>
<reference evidence="1 2" key="1">
    <citation type="submission" date="2019-12" db="EMBL/GenBank/DDBJ databases">
        <authorList>
            <person name="Floudas D."/>
            <person name="Bentzer J."/>
            <person name="Ahren D."/>
            <person name="Johansson T."/>
            <person name="Persson P."/>
            <person name="Tunlid A."/>
        </authorList>
    </citation>
    <scope>NUCLEOTIDE SEQUENCE [LARGE SCALE GENOMIC DNA]</scope>
    <source>
        <strain evidence="1 2">CBS 102.39</strain>
    </source>
</reference>
<dbReference type="Gene3D" id="2.30.110.10">
    <property type="entry name" value="Electron Transport, Fmn-binding Protein, Chain A"/>
    <property type="match status" value="1"/>
</dbReference>
<dbReference type="SUPFAM" id="SSF52343">
    <property type="entry name" value="Ferredoxin reductase-like, C-terminal NADP-linked domain"/>
    <property type="match status" value="1"/>
</dbReference>
<dbReference type="InterPro" id="IPR012349">
    <property type="entry name" value="Split_barrel_FMN-bd"/>
</dbReference>
<dbReference type="AlphaFoldDB" id="A0A8H4VPS7"/>
<dbReference type="PANTHER" id="PTHR42815:SF2">
    <property type="entry name" value="FAD-BINDING, PUTATIVE (AFU_ORTHOLOGUE AFUA_6G07600)-RELATED"/>
    <property type="match status" value="1"/>
</dbReference>
<dbReference type="Proteomes" id="UP000521872">
    <property type="component" value="Unassembled WGS sequence"/>
</dbReference>
<keyword evidence="2" id="KW-1185">Reference proteome</keyword>
<protein>
    <recommendedName>
        <fullName evidence="3">FAD-binding FR-type domain-containing protein</fullName>
    </recommendedName>
</protein>
<sequence>MTALNGWHRGEILARQKTGYDKAPETAMLWTSIQGEMSEQHSTFHTTRLHFLPVCVLDEERRPWGSVLVGKDGNPGYIHHPKYDTLLVQARLWEKDPFNRVLDMCKGEEGMNLLAGIGVELSTRRRNKFAGKIVRAERKDEDGNVDIEVVVNQALGNCPKYITLRELVPYSSASPVVVNDEQHLPDGERLSGEAISLILESDTVFLGSTYAASKEEASRFPSHLGMNHRGGRPGFIRVKPSDGRTIVLPDLSGNRYMTTLGNIEATPLAALTFISFTTGDILYVTGKARNVYGLEAHKIMPLQDTLTEIYVTGYTYIRDALPLRVKPGYEIDPSPYSPPIKLLAEEAHLSKLFSHEEQPTALLTRMTLHSPTIATFEWESSVPLKINPGQAIILDFKPFLGSRRYQHMSPMKPTLVNDDFIRTWTVSNYLPPHDSTSRSFSLTMREKTGGTVTGALFTIARKLSQLKPSALEDSRGLSLTAKVVGVNGDFVLPSLQAEAAVEGLPDVEDQGIKRLFWFAGGIGVTPFISMLAALSRQTKETTPPWEITLFLSTREPDIFLSLIFAALKSIQLPQYLSVHLFTDADTTYDPNEYNFVRHSGRISKSFLEDKKDVLVSNESVIFLCGSDSYERNVVRYLTELGVDAGRIKREGFAY</sequence>
<dbReference type="EMBL" id="JAACJL010000030">
    <property type="protein sequence ID" value="KAF4617848.1"/>
    <property type="molecule type" value="Genomic_DNA"/>
</dbReference>